<dbReference type="InterPro" id="IPR012902">
    <property type="entry name" value="N_methyl_site"/>
</dbReference>
<dbReference type="NCBIfam" id="TIGR02532">
    <property type="entry name" value="IV_pilin_GFxxxE"/>
    <property type="match status" value="1"/>
</dbReference>
<evidence type="ECO:0000256" key="1">
    <source>
        <dbReference type="ARBA" id="ARBA00004167"/>
    </source>
</evidence>
<dbReference type="PROSITE" id="PS00409">
    <property type="entry name" value="PROKAR_NTER_METHYL"/>
    <property type="match status" value="1"/>
</dbReference>
<evidence type="ECO:0000256" key="2">
    <source>
        <dbReference type="ARBA" id="ARBA00022481"/>
    </source>
</evidence>
<evidence type="ECO:0000256" key="4">
    <source>
        <dbReference type="ARBA" id="ARBA00022989"/>
    </source>
</evidence>
<sequence length="189" mass="20311">MKQGFTLIELLVVVLIIGILSAVALPQYTRAVEKARVVEVETVVADLRRGYKMYQVEHPTKKSSVVGGKFEAVIDMSAPTLEQLMKSGGFSYPLTNGKIVTKNFTINQPAGGMAACRVGTCCGMFSAKRNDGSYSVYFDATSSKCCQGANEKGKEICKGLGGGWSTGENNLWTGEISGEAVDRVELVRP</sequence>
<protein>
    <recommendedName>
        <fullName evidence="7">Prepilin-type N-terminal cleavage/methylation domain-containing protein</fullName>
    </recommendedName>
</protein>
<dbReference type="Pfam" id="PF07963">
    <property type="entry name" value="N_methyl"/>
    <property type="match status" value="1"/>
</dbReference>
<dbReference type="SUPFAM" id="SSF54523">
    <property type="entry name" value="Pili subunits"/>
    <property type="match status" value="1"/>
</dbReference>
<keyword evidence="2" id="KW-0488">Methylation</keyword>
<dbReference type="InterPro" id="IPR000983">
    <property type="entry name" value="Bac_GSPG_pilin"/>
</dbReference>
<gene>
    <name evidence="6" type="ORF">Elusimicrob1349_1730</name>
</gene>
<name>A0A650EM37_9BACT</name>
<proteinExistence type="predicted"/>
<dbReference type="PANTHER" id="PTHR30093:SF44">
    <property type="entry name" value="TYPE II SECRETION SYSTEM CORE PROTEIN G"/>
    <property type="match status" value="1"/>
</dbReference>
<accession>A0A650EM37</accession>
<dbReference type="GO" id="GO:0015628">
    <property type="term" value="P:protein secretion by the type II secretion system"/>
    <property type="evidence" value="ECO:0007669"/>
    <property type="project" value="InterPro"/>
</dbReference>
<dbReference type="AlphaFoldDB" id="A0A650EM37"/>
<evidence type="ECO:0000256" key="5">
    <source>
        <dbReference type="ARBA" id="ARBA00023136"/>
    </source>
</evidence>
<dbReference type="InterPro" id="IPR045584">
    <property type="entry name" value="Pilin-like"/>
</dbReference>
<dbReference type="Gene3D" id="3.30.700.10">
    <property type="entry name" value="Glycoprotein, Type 4 Pilin"/>
    <property type="match status" value="1"/>
</dbReference>
<keyword evidence="3" id="KW-0812">Transmembrane</keyword>
<dbReference type="PRINTS" id="PR00813">
    <property type="entry name" value="BCTERIALGSPG"/>
</dbReference>
<keyword evidence="4" id="KW-1133">Transmembrane helix</keyword>
<dbReference type="EMBL" id="MN577571">
    <property type="protein sequence ID" value="QGT50703.1"/>
    <property type="molecule type" value="Genomic_DNA"/>
</dbReference>
<reference evidence="6" key="1">
    <citation type="journal article" date="2020" name="J. ISSAAS">
        <title>Lactobacilli and other gastrointestinal microbiota of Peromyscus leucopus, reservoir host for agents of Lyme disease and other zoonoses in North America.</title>
        <authorList>
            <person name="Milovic A."/>
            <person name="Bassam K."/>
            <person name="Shao H."/>
            <person name="Chatzistamou I."/>
            <person name="Tufts D.M."/>
            <person name="Diuk-Wasser M."/>
            <person name="Barbour A.G."/>
        </authorList>
    </citation>
    <scope>NUCLEOTIDE SEQUENCE</scope>
    <source>
        <strain evidence="6">LL30</strain>
    </source>
</reference>
<evidence type="ECO:0000256" key="3">
    <source>
        <dbReference type="ARBA" id="ARBA00022692"/>
    </source>
</evidence>
<organism evidence="6">
    <name type="scientific">uncultured Elusimicrobia bacterium</name>
    <dbReference type="NCBI Taxonomy" id="699876"/>
    <lineage>
        <taxon>Bacteria</taxon>
        <taxon>Pseudomonadati</taxon>
        <taxon>Elusimicrobiota</taxon>
        <taxon>Elusimicrobia</taxon>
        <taxon>environmental samples</taxon>
    </lineage>
</organism>
<keyword evidence="5" id="KW-0472">Membrane</keyword>
<evidence type="ECO:0000313" key="6">
    <source>
        <dbReference type="EMBL" id="QGT50703.1"/>
    </source>
</evidence>
<comment type="subcellular location">
    <subcellularLocation>
        <location evidence="1">Membrane</location>
        <topology evidence="1">Single-pass membrane protein</topology>
    </subcellularLocation>
</comment>
<dbReference type="GO" id="GO:0015627">
    <property type="term" value="C:type II protein secretion system complex"/>
    <property type="evidence" value="ECO:0007669"/>
    <property type="project" value="InterPro"/>
</dbReference>
<dbReference type="PANTHER" id="PTHR30093">
    <property type="entry name" value="GENERAL SECRETION PATHWAY PROTEIN G"/>
    <property type="match status" value="1"/>
</dbReference>
<dbReference type="GO" id="GO:0016020">
    <property type="term" value="C:membrane"/>
    <property type="evidence" value="ECO:0007669"/>
    <property type="project" value="UniProtKB-SubCell"/>
</dbReference>
<evidence type="ECO:0008006" key="7">
    <source>
        <dbReference type="Google" id="ProtNLM"/>
    </source>
</evidence>